<dbReference type="Pfam" id="PF06527">
    <property type="entry name" value="TniQ"/>
    <property type="match status" value="1"/>
</dbReference>
<accession>A0ABX2TDF2</accession>
<protein>
    <recommendedName>
        <fullName evidence="1">TniQ domain-containing protein</fullName>
    </recommendedName>
</protein>
<keyword evidence="3" id="KW-1185">Reference proteome</keyword>
<name>A0ABX2TDF2_9PROT</name>
<proteinExistence type="predicted"/>
<dbReference type="InterPro" id="IPR009492">
    <property type="entry name" value="TniQ"/>
</dbReference>
<evidence type="ECO:0000313" key="3">
    <source>
        <dbReference type="Proteomes" id="UP000584642"/>
    </source>
</evidence>
<feature type="domain" description="TniQ" evidence="1">
    <location>
        <begin position="3"/>
        <end position="114"/>
    </location>
</feature>
<evidence type="ECO:0000259" key="1">
    <source>
        <dbReference type="Pfam" id="PF06527"/>
    </source>
</evidence>
<gene>
    <name evidence="2" type="ORF">HND93_20975</name>
</gene>
<dbReference type="EMBL" id="JABFDB010000016">
    <property type="protein sequence ID" value="NYZ22194.1"/>
    <property type="molecule type" value="Genomic_DNA"/>
</dbReference>
<reference evidence="2 3" key="1">
    <citation type="submission" date="2020-05" db="EMBL/GenBank/DDBJ databases">
        <title>Azospirillum oleiclasticum sp. nov, a nitrogen-fixing and heavy crude oil-emulsifying bacterium isolated from the crude oil of Yumen Oilfield.</title>
        <authorList>
            <person name="Wu D."/>
            <person name="Cai M."/>
            <person name="Zhang X."/>
        </authorList>
    </citation>
    <scope>NUCLEOTIDE SEQUENCE [LARGE SCALE GENOMIC DNA]</scope>
    <source>
        <strain evidence="2 3">ROY-1-1-2</strain>
    </source>
</reference>
<evidence type="ECO:0000313" key="2">
    <source>
        <dbReference type="EMBL" id="NYZ22194.1"/>
    </source>
</evidence>
<dbReference type="Proteomes" id="UP000584642">
    <property type="component" value="Unassembled WGS sequence"/>
</dbReference>
<comment type="caution">
    <text evidence="2">The sequence shown here is derived from an EMBL/GenBank/DDBJ whole genome shotgun (WGS) entry which is preliminary data.</text>
</comment>
<sequence>MLGYMGRVAHRNCITIADLARIADACPVTHGPALRSIGQLADVMGVDRDAAALLSYYIPGDHTMLRLAGLTVPVRLVNWKWKRFCPDCLEESEHHRCIWDISLVSACPLHRKRLVIRCARCGHELAWSGLDPWACHACGANLRRMRSTSVPPEQLRGTALIYGLLGQSEFMDEAAGARARLPFSAFDEVGSLKLLHLLVMSHHIRKRAIRSGWIEDVHLTLNDAYDACVDWPSRLLNLEGIASKNERPYVIGRLLELAREVPESLRDAFQKRIMEDSDPVRRTLREPDVITMDEAAVMMGVERDRLRKSGACRRLSKFELDGEPVLSRTLVVEAVASAGRVMRSSEAAAMLGVSPIAFWAIVNAGMIVDIVGNTNKQQSYFFGSRELERFLDAVAEAVQRHRASVEGKVGPTSTTAFHADFRGAAAVNTVRELLNGSLRCVGIDEAQIGLRRYGLVVPAGDRE</sequence>
<organism evidence="2 3">
    <name type="scientific">Azospirillum oleiclasticum</name>
    <dbReference type="NCBI Taxonomy" id="2735135"/>
    <lineage>
        <taxon>Bacteria</taxon>
        <taxon>Pseudomonadati</taxon>
        <taxon>Pseudomonadota</taxon>
        <taxon>Alphaproteobacteria</taxon>
        <taxon>Rhodospirillales</taxon>
        <taxon>Azospirillaceae</taxon>
        <taxon>Azospirillum</taxon>
    </lineage>
</organism>